<dbReference type="RefSeq" id="WP_229955702.1">
    <property type="nucleotide sequence ID" value="NZ_BAAAEM010000003.1"/>
</dbReference>
<evidence type="ECO:0000256" key="1">
    <source>
        <dbReference type="SAM" id="SignalP"/>
    </source>
</evidence>
<reference evidence="2 3" key="1">
    <citation type="journal article" date="2019" name="Int. J. Syst. Evol. Microbiol.">
        <title>The Global Catalogue of Microorganisms (GCM) 10K type strain sequencing project: providing services to taxonomists for standard genome sequencing and annotation.</title>
        <authorList>
            <consortium name="The Broad Institute Genomics Platform"/>
            <consortium name="The Broad Institute Genome Sequencing Center for Infectious Disease"/>
            <person name="Wu L."/>
            <person name="Ma J."/>
        </authorList>
    </citation>
    <scope>NUCLEOTIDE SEQUENCE [LARGE SCALE GENOMIC DNA]</scope>
    <source>
        <strain evidence="2 3">JCM 14162</strain>
    </source>
</reference>
<keyword evidence="1" id="KW-0732">Signal</keyword>
<keyword evidence="3" id="KW-1185">Reference proteome</keyword>
<protein>
    <submittedName>
        <fullName evidence="2">Uncharacterized protein</fullName>
    </submittedName>
</protein>
<dbReference type="EMBL" id="BAAAEM010000003">
    <property type="protein sequence ID" value="GAA0486629.1"/>
    <property type="molecule type" value="Genomic_DNA"/>
</dbReference>
<sequence>MNYRYRYFATVACIASFTAMLMPQTAKANPVAAVDLPALVSDEDLDKLRGGFVVNGLGVNFGADIRTYVNGELLLQTVLNLNDDGAHTTQTAAAGLSPVDVSSLQNGVLSTGNIRMKVGDTPVYLLNNGQTAIVHETSNGVQNMLINTASGFEAVQEVDATLNLSGYENFNSELMMDRIGSALDSLAGQAGIGALGN</sequence>
<gene>
    <name evidence="2" type="ORF">GCM10009096_31790</name>
</gene>
<evidence type="ECO:0000313" key="2">
    <source>
        <dbReference type="EMBL" id="GAA0486629.1"/>
    </source>
</evidence>
<feature type="chain" id="PRO_5046688388" evidence="1">
    <location>
        <begin position="29"/>
        <end position="197"/>
    </location>
</feature>
<comment type="caution">
    <text evidence="2">The sequence shown here is derived from an EMBL/GenBank/DDBJ whole genome shotgun (WGS) entry which is preliminary data.</text>
</comment>
<organism evidence="2 3">
    <name type="scientific">Parasphingorhabdus litoris</name>
    <dbReference type="NCBI Taxonomy" id="394733"/>
    <lineage>
        <taxon>Bacteria</taxon>
        <taxon>Pseudomonadati</taxon>
        <taxon>Pseudomonadota</taxon>
        <taxon>Alphaproteobacteria</taxon>
        <taxon>Sphingomonadales</taxon>
        <taxon>Sphingomonadaceae</taxon>
        <taxon>Parasphingorhabdus</taxon>
    </lineage>
</organism>
<accession>A0ABN1AYP3</accession>
<evidence type="ECO:0000313" key="3">
    <source>
        <dbReference type="Proteomes" id="UP001500713"/>
    </source>
</evidence>
<name>A0ABN1AYP3_9SPHN</name>
<feature type="signal peptide" evidence="1">
    <location>
        <begin position="1"/>
        <end position="28"/>
    </location>
</feature>
<proteinExistence type="predicted"/>
<dbReference type="Proteomes" id="UP001500713">
    <property type="component" value="Unassembled WGS sequence"/>
</dbReference>